<gene>
    <name evidence="2" type="ORF">ACFPIJ_35410</name>
</gene>
<evidence type="ECO:0000313" key="3">
    <source>
        <dbReference type="Proteomes" id="UP001595912"/>
    </source>
</evidence>
<dbReference type="RefSeq" id="WP_380122097.1">
    <property type="nucleotide sequence ID" value="NZ_JBHSIU010000046.1"/>
</dbReference>
<evidence type="ECO:0000256" key="1">
    <source>
        <dbReference type="SAM" id="MobiDB-lite"/>
    </source>
</evidence>
<accession>A0ABV9W701</accession>
<comment type="caution">
    <text evidence="2">The sequence shown here is derived from an EMBL/GenBank/DDBJ whole genome shotgun (WGS) entry which is preliminary data.</text>
</comment>
<name>A0ABV9W701_9ACTN</name>
<reference evidence="3" key="1">
    <citation type="journal article" date="2019" name="Int. J. Syst. Evol. Microbiol.">
        <title>The Global Catalogue of Microorganisms (GCM) 10K type strain sequencing project: providing services to taxonomists for standard genome sequencing and annotation.</title>
        <authorList>
            <consortium name="The Broad Institute Genomics Platform"/>
            <consortium name="The Broad Institute Genome Sequencing Center for Infectious Disease"/>
            <person name="Wu L."/>
            <person name="Ma J."/>
        </authorList>
    </citation>
    <scope>NUCLEOTIDE SEQUENCE [LARGE SCALE GENOMIC DNA]</scope>
    <source>
        <strain evidence="3">CGMCC 4.7152</strain>
    </source>
</reference>
<keyword evidence="3" id="KW-1185">Reference proteome</keyword>
<dbReference type="Proteomes" id="UP001595912">
    <property type="component" value="Unassembled WGS sequence"/>
</dbReference>
<sequence>MVELLAEIGFKPVQLLDERGPVDADGARGGVDGGVGHRDGESLESFGASSVGERAVQVVAGPAGVDMKSG</sequence>
<organism evidence="2 3">
    <name type="scientific">Dactylosporangium cerinum</name>
    <dbReference type="NCBI Taxonomy" id="1434730"/>
    <lineage>
        <taxon>Bacteria</taxon>
        <taxon>Bacillati</taxon>
        <taxon>Actinomycetota</taxon>
        <taxon>Actinomycetes</taxon>
        <taxon>Micromonosporales</taxon>
        <taxon>Micromonosporaceae</taxon>
        <taxon>Dactylosporangium</taxon>
    </lineage>
</organism>
<feature type="region of interest" description="Disordered" evidence="1">
    <location>
        <begin position="21"/>
        <end position="41"/>
    </location>
</feature>
<protein>
    <submittedName>
        <fullName evidence="2">Uncharacterized protein</fullName>
    </submittedName>
</protein>
<proteinExistence type="predicted"/>
<evidence type="ECO:0000313" key="2">
    <source>
        <dbReference type="EMBL" id="MFC5003107.1"/>
    </source>
</evidence>
<dbReference type="EMBL" id="JBHSIU010000046">
    <property type="protein sequence ID" value="MFC5003107.1"/>
    <property type="molecule type" value="Genomic_DNA"/>
</dbReference>